<comment type="caution">
    <text evidence="4">The sequence shown here is derived from an EMBL/GenBank/DDBJ whole genome shotgun (WGS) entry which is preliminary data.</text>
</comment>
<keyword evidence="6" id="KW-1185">Reference proteome</keyword>
<accession>A0A179INW0</accession>
<proteinExistence type="inferred from homology"/>
<dbReference type="Proteomes" id="UP000243024">
    <property type="component" value="Unassembled WGS sequence"/>
</dbReference>
<evidence type="ECO:0000256" key="2">
    <source>
        <dbReference type="ARBA" id="ARBA00022729"/>
    </source>
</evidence>
<dbReference type="OrthoDB" id="9816357at2"/>
<dbReference type="InterPro" id="IPR002491">
    <property type="entry name" value="ABC_transptr_periplasmic_BD"/>
</dbReference>
<dbReference type="PROSITE" id="PS50983">
    <property type="entry name" value="FE_B12_PBP"/>
    <property type="match status" value="1"/>
</dbReference>
<comment type="similarity">
    <text evidence="1">Belongs to the bacterial solute-binding protein 8 family.</text>
</comment>
<dbReference type="SUPFAM" id="SSF53807">
    <property type="entry name" value="Helical backbone' metal receptor"/>
    <property type="match status" value="1"/>
</dbReference>
<dbReference type="EMBL" id="PEBV01000024">
    <property type="protein sequence ID" value="PTQ52384.1"/>
    <property type="molecule type" value="Genomic_DNA"/>
</dbReference>
<dbReference type="Proteomes" id="UP000244180">
    <property type="component" value="Unassembled WGS sequence"/>
</dbReference>
<dbReference type="InterPro" id="IPR054828">
    <property type="entry name" value="Vit_B12_bind_prot"/>
</dbReference>
<organism evidence="4 6">
    <name type="scientific">Hydrogenibacillus schlegelii</name>
    <name type="common">Bacillus schlegelii</name>
    <dbReference type="NCBI Taxonomy" id="1484"/>
    <lineage>
        <taxon>Bacteria</taxon>
        <taxon>Bacillati</taxon>
        <taxon>Bacillota</taxon>
        <taxon>Bacilli</taxon>
        <taxon>Bacillales</taxon>
        <taxon>Bacillales Family X. Incertae Sedis</taxon>
        <taxon>Hydrogenibacillus</taxon>
    </lineage>
</organism>
<dbReference type="EMBL" id="JXBB01000034">
    <property type="protein sequence ID" value="OAR03923.1"/>
    <property type="molecule type" value="Genomic_DNA"/>
</dbReference>
<dbReference type="InterPro" id="IPR050902">
    <property type="entry name" value="ABC_Transporter_SBP"/>
</dbReference>
<reference evidence="4 6" key="1">
    <citation type="submission" date="2015-09" db="EMBL/GenBank/DDBJ databases">
        <title>Draft genome sequence of Hydrogenibacillus schlegelii DSM 2000.</title>
        <authorList>
            <person name="Hemp J."/>
        </authorList>
    </citation>
    <scope>NUCLEOTIDE SEQUENCE [LARGE SCALE GENOMIC DNA]</scope>
    <source>
        <strain evidence="4 6">MA 48</strain>
    </source>
</reference>
<evidence type="ECO:0000313" key="4">
    <source>
        <dbReference type="EMBL" id="OAR03923.1"/>
    </source>
</evidence>
<gene>
    <name evidence="5" type="ORF">HSCHL_0220</name>
    <name evidence="4" type="ORF">SA87_03605</name>
</gene>
<dbReference type="GO" id="GO:0071281">
    <property type="term" value="P:cellular response to iron ion"/>
    <property type="evidence" value="ECO:0007669"/>
    <property type="project" value="TreeGrafter"/>
</dbReference>
<dbReference type="Gene3D" id="3.40.50.1980">
    <property type="entry name" value="Nitrogenase molybdenum iron protein domain"/>
    <property type="match status" value="2"/>
</dbReference>
<evidence type="ECO:0000313" key="7">
    <source>
        <dbReference type="Proteomes" id="UP000244180"/>
    </source>
</evidence>
<evidence type="ECO:0000256" key="1">
    <source>
        <dbReference type="ARBA" id="ARBA00008814"/>
    </source>
</evidence>
<keyword evidence="2" id="KW-0732">Signal</keyword>
<reference evidence="5 7" key="2">
    <citation type="submission" date="2017-08" db="EMBL/GenBank/DDBJ databases">
        <title>Burning lignite coal seam in the remote Altai Mountains harbors a hydrogen-driven thermophilic microbial community.</title>
        <authorList>
            <person name="Kadnikov V.V."/>
            <person name="Mardanov A.V."/>
            <person name="Ivasenko D."/>
            <person name="Beletsky A.V."/>
            <person name="Karnachuk O.V."/>
            <person name="Ravin N.V."/>
        </authorList>
    </citation>
    <scope>NUCLEOTIDE SEQUENCE [LARGE SCALE GENOMIC DNA]</scope>
    <source>
        <strain evidence="5">AL33</strain>
    </source>
</reference>
<dbReference type="STRING" id="1484.SA87_03605"/>
<name>A0A179INW0_HYDSH</name>
<evidence type="ECO:0000259" key="3">
    <source>
        <dbReference type="PROSITE" id="PS50983"/>
    </source>
</evidence>
<evidence type="ECO:0000313" key="6">
    <source>
        <dbReference type="Proteomes" id="UP000243024"/>
    </source>
</evidence>
<protein>
    <submittedName>
        <fullName evidence="5">Vitamin B12 ABC transporter, B12-binding component BtuF</fullName>
    </submittedName>
</protein>
<sequence length="341" mass="35975">MRRRTSGHRFDAGAVRRAWALALLFGALWLCLGGCQNGPSPGAPPKGADDGADREAAAIRLVDATGAEVALPAPARRVVTLLPSLTETVAAVAGVGPLVGVTANDTYPPEVRTLPTVGDMAVDPERVAALRPDLVLAGRFHGTTVVPALRRLGIPVFVEEENARTFDDVYRTIRNVAALLGEGKRGEALVARLSSRVQAIEKAVRAVPEAERKTAFVLLSPPPDVYTAGGDTFIGAVLRAAGVMNVAEAAEGWPLWSAEDVVRADPDVLLLVVGEGEAKRWIEALRRSPGLSTLRAVRESRVVTIDADRISRPGPRLVEALVEVVRAVYPDVVVPEGVGGG</sequence>
<dbReference type="NCBIfam" id="NF038402">
    <property type="entry name" value="TroA_like"/>
    <property type="match status" value="1"/>
</dbReference>
<feature type="domain" description="Fe/B12 periplasmic-binding" evidence="3">
    <location>
        <begin position="77"/>
        <end position="332"/>
    </location>
</feature>
<dbReference type="AlphaFoldDB" id="A0A179INW0"/>
<dbReference type="RefSeq" id="WP_082718403.1">
    <property type="nucleotide sequence ID" value="NZ_CBCSAS010000009.1"/>
</dbReference>
<dbReference type="PANTHER" id="PTHR30535:SF34">
    <property type="entry name" value="MOLYBDATE-BINDING PROTEIN MOLA"/>
    <property type="match status" value="1"/>
</dbReference>
<dbReference type="Pfam" id="PF01497">
    <property type="entry name" value="Peripla_BP_2"/>
    <property type="match status" value="1"/>
</dbReference>
<dbReference type="PANTHER" id="PTHR30535">
    <property type="entry name" value="VITAMIN B12-BINDING PROTEIN"/>
    <property type="match status" value="1"/>
</dbReference>
<evidence type="ECO:0000313" key="5">
    <source>
        <dbReference type="EMBL" id="PTQ52384.1"/>
    </source>
</evidence>